<dbReference type="SUPFAM" id="SSF51294">
    <property type="entry name" value="Hedgehog/intein (Hint) domain"/>
    <property type="match status" value="1"/>
</dbReference>
<feature type="domain" description="Hint" evidence="1">
    <location>
        <begin position="54"/>
        <end position="157"/>
    </location>
</feature>
<dbReference type="InterPro" id="IPR003587">
    <property type="entry name" value="Hint_dom_N"/>
</dbReference>
<dbReference type="AlphaFoldDB" id="A0A0F9LZT6"/>
<evidence type="ECO:0000259" key="1">
    <source>
        <dbReference type="SMART" id="SM00306"/>
    </source>
</evidence>
<dbReference type="Gene3D" id="2.170.16.10">
    <property type="entry name" value="Hedgehog/Intein (Hint) domain"/>
    <property type="match status" value="1"/>
</dbReference>
<dbReference type="GO" id="GO:0016539">
    <property type="term" value="P:intein-mediated protein splicing"/>
    <property type="evidence" value="ECO:0007669"/>
    <property type="project" value="InterPro"/>
</dbReference>
<name>A0A0F9LZT6_9ZZZZ</name>
<dbReference type="SMART" id="SM00306">
    <property type="entry name" value="HintN"/>
    <property type="match status" value="1"/>
</dbReference>
<comment type="caution">
    <text evidence="2">The sequence shown here is derived from an EMBL/GenBank/DDBJ whole genome shotgun (WGS) entry which is preliminary data.</text>
</comment>
<dbReference type="EMBL" id="LAZR01005559">
    <property type="protein sequence ID" value="KKM98928.1"/>
    <property type="molecule type" value="Genomic_DNA"/>
</dbReference>
<reference evidence="2" key="1">
    <citation type="journal article" date="2015" name="Nature">
        <title>Complex archaea that bridge the gap between prokaryotes and eukaryotes.</title>
        <authorList>
            <person name="Spang A."/>
            <person name="Saw J.H."/>
            <person name="Jorgensen S.L."/>
            <person name="Zaremba-Niedzwiedzka K."/>
            <person name="Martijn J."/>
            <person name="Lind A.E."/>
            <person name="van Eijk R."/>
            <person name="Schleper C."/>
            <person name="Guy L."/>
            <person name="Ettema T.J."/>
        </authorList>
    </citation>
    <scope>NUCLEOTIDE SEQUENCE</scope>
</reference>
<gene>
    <name evidence="2" type="ORF">LCGC14_1152910</name>
</gene>
<feature type="non-terminal residue" evidence="2">
    <location>
        <position position="273"/>
    </location>
</feature>
<evidence type="ECO:0000313" key="2">
    <source>
        <dbReference type="EMBL" id="KKM98928.1"/>
    </source>
</evidence>
<dbReference type="PROSITE" id="PS50817">
    <property type="entry name" value="INTEIN_N_TER"/>
    <property type="match status" value="1"/>
</dbReference>
<protein>
    <recommendedName>
        <fullName evidence="1">Hint domain-containing protein</fullName>
    </recommendedName>
</protein>
<dbReference type="InterPro" id="IPR036844">
    <property type="entry name" value="Hint_dom_sf"/>
</dbReference>
<proteinExistence type="predicted"/>
<dbReference type="CDD" id="cd00081">
    <property type="entry name" value="Hint"/>
    <property type="match status" value="1"/>
</dbReference>
<dbReference type="Pfam" id="PF07591">
    <property type="entry name" value="PT-HINT"/>
    <property type="match status" value="1"/>
</dbReference>
<dbReference type="NCBIfam" id="TIGR01445">
    <property type="entry name" value="intein_Nterm"/>
    <property type="match status" value="1"/>
</dbReference>
<dbReference type="InterPro" id="IPR006141">
    <property type="entry name" value="Intein_N"/>
</dbReference>
<sequence>MFGMNEKVGRNYFKDTPSDTLTVTSRFYTLQGEGPFRGFPAYFVRLTKCNLDCSFCFVENTYITMAEGLKKKISEVKVGDKVIAYDEKNGEFKPAKVTRLYESETEELICIKTSDKKKVSNSSDKIYCTPEHPFLVKDKGWIEAQNLEKDDILIHLSDSERMKLLNPMYQEDIRLKVSNTQNQLENRVAASERMTQRFADRPELLENLSKRMKENNPMKDPAVALKGYLSREARGKTGVEKRFEIATAGLPVRFVGHGELVVSYKIPDFIVEG</sequence>
<accession>A0A0F9LZT6</accession>
<organism evidence="2">
    <name type="scientific">marine sediment metagenome</name>
    <dbReference type="NCBI Taxonomy" id="412755"/>
    <lineage>
        <taxon>unclassified sequences</taxon>
        <taxon>metagenomes</taxon>
        <taxon>ecological metagenomes</taxon>
    </lineage>
</organism>